<organism evidence="4 5">
    <name type="scientific">Pseudoalteromonas fuliginea</name>
    <dbReference type="NCBI Taxonomy" id="1872678"/>
    <lineage>
        <taxon>Bacteria</taxon>
        <taxon>Pseudomonadati</taxon>
        <taxon>Pseudomonadota</taxon>
        <taxon>Gammaproteobacteria</taxon>
        <taxon>Alteromonadales</taxon>
        <taxon>Pseudoalteromonadaceae</taxon>
        <taxon>Pseudoalteromonas</taxon>
    </lineage>
</organism>
<evidence type="ECO:0000256" key="1">
    <source>
        <dbReference type="SAM" id="Coils"/>
    </source>
</evidence>
<proteinExistence type="predicted"/>
<keyword evidence="2" id="KW-0472">Membrane</keyword>
<evidence type="ECO:0000313" key="5">
    <source>
        <dbReference type="Proteomes" id="UP000322915"/>
    </source>
</evidence>
<feature type="transmembrane region" description="Helical" evidence="2">
    <location>
        <begin position="75"/>
        <end position="95"/>
    </location>
</feature>
<dbReference type="Proteomes" id="UP000322915">
    <property type="component" value="Unassembled WGS sequence"/>
</dbReference>
<keyword evidence="1" id="KW-0175">Coiled coil</keyword>
<gene>
    <name evidence="4" type="ORF">EU509_18045</name>
</gene>
<keyword evidence="3" id="KW-0732">Signal</keyword>
<name>A0ABQ6RE35_9GAMM</name>
<feature type="signal peptide" evidence="3">
    <location>
        <begin position="1"/>
        <end position="20"/>
    </location>
</feature>
<evidence type="ECO:0000313" key="4">
    <source>
        <dbReference type="EMBL" id="KAA1151002.1"/>
    </source>
</evidence>
<accession>A0ABQ6RE35</accession>
<dbReference type="RefSeq" id="WP_149606759.1">
    <property type="nucleotide sequence ID" value="NZ_SEUJ01000077.1"/>
</dbReference>
<keyword evidence="2" id="KW-1133">Transmembrane helix</keyword>
<keyword evidence="2" id="KW-0812">Transmembrane</keyword>
<sequence>MKLLTIIICMFLSLTATATATEQREKEYKAPSINSRNIDEKVSDNISSDLKVKIIKLEEQNKILKSSSSDLRNSYYWALGFSATFLLVFLGINLYSANRRFDDEKNNFETMLNNKIENEILTINKIIEEHHLQNIGIIKNEIHEIENKNNEFNKLITERLLEVYDSTKAKYEELNKKILVNNESIKTESDKLEKYTNNKIRSSKIDIEFINLKISEILDVKRNTIAQAIKLSKLCNEDNKLNADNNNDWLITKCLDIIDKITKIDVGLSHFEVKDITDHLNDLSSSHGIFVNRIIENIK</sequence>
<feature type="coiled-coil region" evidence="1">
    <location>
        <begin position="138"/>
        <end position="177"/>
    </location>
</feature>
<keyword evidence="5" id="KW-1185">Reference proteome</keyword>
<protein>
    <submittedName>
        <fullName evidence="4">Uncharacterized protein</fullName>
    </submittedName>
</protein>
<evidence type="ECO:0000256" key="3">
    <source>
        <dbReference type="SAM" id="SignalP"/>
    </source>
</evidence>
<evidence type="ECO:0000256" key="2">
    <source>
        <dbReference type="SAM" id="Phobius"/>
    </source>
</evidence>
<reference evidence="4 5" key="1">
    <citation type="submission" date="2019-01" db="EMBL/GenBank/DDBJ databases">
        <title>Genome sequences of marine Pseudoalteromonas species.</title>
        <authorList>
            <person name="Boraston A.B."/>
            <person name="Hehemann J.-H."/>
            <person name="Vickers C.J."/>
            <person name="Salama-Alber O."/>
            <person name="Abe K."/>
            <person name="Hettle A.J."/>
        </authorList>
    </citation>
    <scope>NUCLEOTIDE SEQUENCE [LARGE SCALE GENOMIC DNA]</scope>
    <source>
        <strain evidence="4 5">PS47</strain>
    </source>
</reference>
<feature type="chain" id="PRO_5045159691" evidence="3">
    <location>
        <begin position="21"/>
        <end position="299"/>
    </location>
</feature>
<dbReference type="EMBL" id="SEUJ01000077">
    <property type="protein sequence ID" value="KAA1151002.1"/>
    <property type="molecule type" value="Genomic_DNA"/>
</dbReference>
<comment type="caution">
    <text evidence="4">The sequence shown here is derived from an EMBL/GenBank/DDBJ whole genome shotgun (WGS) entry which is preliminary data.</text>
</comment>